<evidence type="ECO:0000313" key="3">
    <source>
        <dbReference type="Proteomes" id="UP000198406"/>
    </source>
</evidence>
<organism evidence="2 3">
    <name type="scientific">Fistulifera solaris</name>
    <name type="common">Oleaginous diatom</name>
    <dbReference type="NCBI Taxonomy" id="1519565"/>
    <lineage>
        <taxon>Eukaryota</taxon>
        <taxon>Sar</taxon>
        <taxon>Stramenopiles</taxon>
        <taxon>Ochrophyta</taxon>
        <taxon>Bacillariophyta</taxon>
        <taxon>Bacillariophyceae</taxon>
        <taxon>Bacillariophycidae</taxon>
        <taxon>Naviculales</taxon>
        <taxon>Naviculaceae</taxon>
        <taxon>Fistulifera</taxon>
    </lineage>
</organism>
<keyword evidence="1" id="KW-1133">Transmembrane helix</keyword>
<dbReference type="Proteomes" id="UP000198406">
    <property type="component" value="Unassembled WGS sequence"/>
</dbReference>
<comment type="caution">
    <text evidence="2">The sequence shown here is derived from an EMBL/GenBank/DDBJ whole genome shotgun (WGS) entry which is preliminary data.</text>
</comment>
<reference evidence="2 3" key="1">
    <citation type="journal article" date="2015" name="Plant Cell">
        <title>Oil accumulation by the oleaginous diatom Fistulifera solaris as revealed by the genome and transcriptome.</title>
        <authorList>
            <person name="Tanaka T."/>
            <person name="Maeda Y."/>
            <person name="Veluchamy A."/>
            <person name="Tanaka M."/>
            <person name="Abida H."/>
            <person name="Marechal E."/>
            <person name="Bowler C."/>
            <person name="Muto M."/>
            <person name="Sunaga Y."/>
            <person name="Tanaka M."/>
            <person name="Yoshino T."/>
            <person name="Taniguchi T."/>
            <person name="Fukuda Y."/>
            <person name="Nemoto M."/>
            <person name="Matsumoto M."/>
            <person name="Wong P.S."/>
            <person name="Aburatani S."/>
            <person name="Fujibuchi W."/>
        </authorList>
    </citation>
    <scope>NUCLEOTIDE SEQUENCE [LARGE SCALE GENOMIC DNA]</scope>
    <source>
        <strain evidence="2 3">JPCC DA0580</strain>
    </source>
</reference>
<sequence>MRVLPLPSWRRAAFSEARQRNRSSKQSTKSNLTLGICCVCLGLALLGLWKSNELTVGQKFDFAEANGCSRKSRAGGKKCPCRIAITNSVTYHYEILESIASQLPLRFFNLEDADCDKTNLISDFFIVQYRPPPRFWEYYRLDMVYRMLVPNQLAVSFASYFESEIKGMTVVDDAASPKVTRTIGALTVQRKNHEQKPIEVEGYDAIIEASCPCSSYNLFSLQHDRTRSCIFHETCPSVENHPRAVWVSPYHANFFIPTQLPKVAAARARAAGAPLGLCVIGTVHRRSWRLLAAYLDQFTRNTGRSSPLSLSVEIMGVGRFPEELFPYKSMIRLSAPPGYVGFHQQVEDDCDAILLLLTKQDQPQYFEGPESLLRLTGAIPLVMAYQKPVLLHEELYRHYEKFFPSDLVAVTHEDDTSSFVKAASDLIEKLSNNNLVQSI</sequence>
<keyword evidence="1" id="KW-0812">Transmembrane</keyword>
<feature type="transmembrane region" description="Helical" evidence="1">
    <location>
        <begin position="30"/>
        <end position="49"/>
    </location>
</feature>
<name>A0A1Z5JK31_FISSO</name>
<evidence type="ECO:0000313" key="2">
    <source>
        <dbReference type="EMBL" id="GAX14212.1"/>
    </source>
</evidence>
<proteinExistence type="predicted"/>
<keyword evidence="3" id="KW-1185">Reference proteome</keyword>
<protein>
    <submittedName>
        <fullName evidence="2">Uncharacterized protein</fullName>
    </submittedName>
</protein>
<evidence type="ECO:0000256" key="1">
    <source>
        <dbReference type="SAM" id="Phobius"/>
    </source>
</evidence>
<dbReference type="InParanoid" id="A0A1Z5JK31"/>
<gene>
    <name evidence="2" type="ORF">FisN_20Hh165</name>
</gene>
<accession>A0A1Z5JK31</accession>
<keyword evidence="1" id="KW-0472">Membrane</keyword>
<dbReference type="EMBL" id="BDSP01000076">
    <property type="protein sequence ID" value="GAX14212.1"/>
    <property type="molecule type" value="Genomic_DNA"/>
</dbReference>
<dbReference type="AlphaFoldDB" id="A0A1Z5JK31"/>